<evidence type="ECO:0000313" key="2">
    <source>
        <dbReference type="Proteomes" id="UP000663866"/>
    </source>
</evidence>
<dbReference type="Proteomes" id="UP000663866">
    <property type="component" value="Unassembled WGS sequence"/>
</dbReference>
<sequence>DIDIAAVDKIVETTIDFVKNILEQLTNQNKTPSFSSADLLNTIRVR</sequence>
<name>A0A821M7P5_9BILA</name>
<comment type="caution">
    <text evidence="1">The sequence shown here is derived from an EMBL/GenBank/DDBJ whole genome shotgun (WGS) entry which is preliminary data.</text>
</comment>
<gene>
    <name evidence="1" type="ORF">OVN521_LOCUS50546</name>
</gene>
<dbReference type="AlphaFoldDB" id="A0A821M7P5"/>
<dbReference type="EMBL" id="CAJOBG010116851">
    <property type="protein sequence ID" value="CAF4762667.1"/>
    <property type="molecule type" value="Genomic_DNA"/>
</dbReference>
<feature type="non-terminal residue" evidence="1">
    <location>
        <position position="1"/>
    </location>
</feature>
<evidence type="ECO:0000313" key="1">
    <source>
        <dbReference type="EMBL" id="CAF4762667.1"/>
    </source>
</evidence>
<accession>A0A821M7P5</accession>
<reference evidence="1" key="1">
    <citation type="submission" date="2021-02" db="EMBL/GenBank/DDBJ databases">
        <authorList>
            <person name="Nowell W R."/>
        </authorList>
    </citation>
    <scope>NUCLEOTIDE SEQUENCE</scope>
</reference>
<keyword evidence="2" id="KW-1185">Reference proteome</keyword>
<organism evidence="1 2">
    <name type="scientific">Rotaria magnacalcarata</name>
    <dbReference type="NCBI Taxonomy" id="392030"/>
    <lineage>
        <taxon>Eukaryota</taxon>
        <taxon>Metazoa</taxon>
        <taxon>Spiralia</taxon>
        <taxon>Gnathifera</taxon>
        <taxon>Rotifera</taxon>
        <taxon>Eurotatoria</taxon>
        <taxon>Bdelloidea</taxon>
        <taxon>Philodinida</taxon>
        <taxon>Philodinidae</taxon>
        <taxon>Rotaria</taxon>
    </lineage>
</organism>
<protein>
    <submittedName>
        <fullName evidence="1">Uncharacterized protein</fullName>
    </submittedName>
</protein>
<proteinExistence type="predicted"/>